<dbReference type="EMBL" id="JAJBZG010000005">
    <property type="protein sequence ID" value="MCB7481855.1"/>
    <property type="molecule type" value="Genomic_DNA"/>
</dbReference>
<dbReference type="Gene3D" id="6.10.250.3150">
    <property type="match status" value="1"/>
</dbReference>
<dbReference type="Gene3D" id="2.70.70.10">
    <property type="entry name" value="Glucose Permease (Domain IIA)"/>
    <property type="match status" value="1"/>
</dbReference>
<reference evidence="4" key="1">
    <citation type="submission" date="2021-10" db="EMBL/GenBank/DDBJ databases">
        <title>Gramella sp. ASW11-100T, isolated from marine sediment.</title>
        <authorList>
            <person name="Xia C."/>
        </authorList>
    </citation>
    <scope>NUCLEOTIDE SEQUENCE</scope>
    <source>
        <strain evidence="4">ASW11-100</strain>
    </source>
</reference>
<proteinExistence type="predicted"/>
<keyword evidence="2" id="KW-0175">Coiled coil</keyword>
<sequence length="409" mass="47245">MIELKFSRSLLLLFFLFFGYNLTNAQTNREDLEKRRIELRNEISRINELRISNQKKQRSVLGQVEDLNQQIKSTEDLIKLTNQQANLLTREINTNTNKIGQLRKELEKLKEDYARMIEKSYKSKSQQSRVMFLLSSKNFLQAYKRLQYMKQYTNYRKQQGEEIKANATELQQLNARLVQQKEEKEKLVAENRKTRAQLEENRKSQQTLMATIRQREGQFATQIRNKQSEIDEIDRAIDKMIRESIAKANKESGSGSTSRSTFELTPAAKALAADFNNNKGKLPWPVKSGIVTMRFGKQPHPVVSSVMVNNNGVRIDTDKGGKARAVFNGTVSEVQAVKGANQAVMVRHGDYITIYNNLEEVYVKRGDQVTTEQEIGEVATSRSTGKTTLHFLLYRNDQKMDPADWIYRM</sequence>
<evidence type="ECO:0000313" key="5">
    <source>
        <dbReference type="Proteomes" id="UP001139414"/>
    </source>
</evidence>
<dbReference type="CDD" id="cd12797">
    <property type="entry name" value="M23_peptidase"/>
    <property type="match status" value="1"/>
</dbReference>
<evidence type="ECO:0000256" key="1">
    <source>
        <dbReference type="ARBA" id="ARBA00022729"/>
    </source>
</evidence>
<gene>
    <name evidence="4" type="ORF">LGQ90_11330</name>
</gene>
<evidence type="ECO:0000256" key="2">
    <source>
        <dbReference type="SAM" id="Coils"/>
    </source>
</evidence>
<feature type="coiled-coil region" evidence="2">
    <location>
        <begin position="163"/>
        <end position="243"/>
    </location>
</feature>
<dbReference type="InterPro" id="IPR016047">
    <property type="entry name" value="M23ase_b-sheet_dom"/>
</dbReference>
<organism evidence="4 5">
    <name type="scientific">Christiangramia sediminis</name>
    <dbReference type="NCBI Taxonomy" id="2881336"/>
    <lineage>
        <taxon>Bacteria</taxon>
        <taxon>Pseudomonadati</taxon>
        <taxon>Bacteroidota</taxon>
        <taxon>Flavobacteriia</taxon>
        <taxon>Flavobacteriales</taxon>
        <taxon>Flavobacteriaceae</taxon>
        <taxon>Christiangramia</taxon>
    </lineage>
</organism>
<comment type="caution">
    <text evidence="4">The sequence shown here is derived from an EMBL/GenBank/DDBJ whole genome shotgun (WGS) entry which is preliminary data.</text>
</comment>
<dbReference type="PANTHER" id="PTHR21666:SF289">
    <property type="entry name" value="L-ALA--D-GLU ENDOPEPTIDASE"/>
    <property type="match status" value="1"/>
</dbReference>
<dbReference type="Pfam" id="PF01551">
    <property type="entry name" value="Peptidase_M23"/>
    <property type="match status" value="1"/>
</dbReference>
<dbReference type="AlphaFoldDB" id="A0A9X1LK48"/>
<protein>
    <submittedName>
        <fullName evidence="4">Peptidoglycan DD-metalloendopeptidase family protein</fullName>
    </submittedName>
</protein>
<dbReference type="SUPFAM" id="SSF51261">
    <property type="entry name" value="Duplicated hybrid motif"/>
    <property type="match status" value="1"/>
</dbReference>
<dbReference type="GO" id="GO:0004222">
    <property type="term" value="F:metalloendopeptidase activity"/>
    <property type="evidence" value="ECO:0007669"/>
    <property type="project" value="TreeGrafter"/>
</dbReference>
<accession>A0A9X1LK48</accession>
<evidence type="ECO:0000313" key="4">
    <source>
        <dbReference type="EMBL" id="MCB7481855.1"/>
    </source>
</evidence>
<dbReference type="RefSeq" id="WP_229341163.1">
    <property type="nucleotide sequence ID" value="NZ_JAJBZG010000005.1"/>
</dbReference>
<dbReference type="InterPro" id="IPR050570">
    <property type="entry name" value="Cell_wall_metabolism_enzyme"/>
</dbReference>
<dbReference type="InterPro" id="IPR011055">
    <property type="entry name" value="Dup_hybrid_motif"/>
</dbReference>
<feature type="domain" description="M23ase beta-sheet core" evidence="3">
    <location>
        <begin position="310"/>
        <end position="402"/>
    </location>
</feature>
<dbReference type="Proteomes" id="UP001139414">
    <property type="component" value="Unassembled WGS sequence"/>
</dbReference>
<evidence type="ECO:0000259" key="3">
    <source>
        <dbReference type="Pfam" id="PF01551"/>
    </source>
</evidence>
<keyword evidence="5" id="KW-1185">Reference proteome</keyword>
<name>A0A9X1LK48_9FLAO</name>
<dbReference type="PANTHER" id="PTHR21666">
    <property type="entry name" value="PEPTIDASE-RELATED"/>
    <property type="match status" value="1"/>
</dbReference>
<feature type="coiled-coil region" evidence="2">
    <location>
        <begin position="22"/>
        <end position="119"/>
    </location>
</feature>
<keyword evidence="1" id="KW-0732">Signal</keyword>